<dbReference type="EMBL" id="JBFPJR010000004">
    <property type="protein sequence ID" value="MEX0426714.1"/>
    <property type="molecule type" value="Genomic_DNA"/>
</dbReference>
<dbReference type="InterPro" id="IPR058330">
    <property type="entry name" value="DUF8017"/>
</dbReference>
<dbReference type="RefSeq" id="WP_367991430.1">
    <property type="nucleotide sequence ID" value="NZ_JBFPJR010000004.1"/>
</dbReference>
<accession>A0ABV3SUV1</accession>
<evidence type="ECO:0000313" key="2">
    <source>
        <dbReference type="EMBL" id="MEX0426714.1"/>
    </source>
</evidence>
<dbReference type="Proteomes" id="UP001556631">
    <property type="component" value="Unassembled WGS sequence"/>
</dbReference>
<dbReference type="Pfam" id="PF26056">
    <property type="entry name" value="DUF8017"/>
    <property type="match status" value="1"/>
</dbReference>
<evidence type="ECO:0000259" key="1">
    <source>
        <dbReference type="Pfam" id="PF26056"/>
    </source>
</evidence>
<evidence type="ECO:0000313" key="3">
    <source>
        <dbReference type="Proteomes" id="UP001556631"/>
    </source>
</evidence>
<reference evidence="2 3" key="1">
    <citation type="submission" date="2024-07" db="EMBL/GenBank/DDBJ databases">
        <authorList>
            <person name="Lee S."/>
            <person name="Kang M."/>
        </authorList>
    </citation>
    <scope>NUCLEOTIDE SEQUENCE [LARGE SCALE GENOMIC DNA]</scope>
    <source>
        <strain evidence="2 3">DS6</strain>
    </source>
</reference>
<proteinExistence type="predicted"/>
<comment type="caution">
    <text evidence="2">The sequence shown here is derived from an EMBL/GenBank/DDBJ whole genome shotgun (WGS) entry which is preliminary data.</text>
</comment>
<sequence>MAALRSFAWVLGIVAALAVVGTSAAAVVLRDPDPLVLRGAGVRATVPDEDWRIAPPDYTIEYAAGVGVLGPAVYREDWCAAAAHSSRAFAGFVDREGRTARQIAQRWGVAITRDRIDGSSVGPVTVVASGPGRADADLRVPTGPCNPPREHLTVVADGDQALILVRDIDVEGALPTSKAEAVLASLRCASCEE</sequence>
<name>A0ABV3SUV1_9ACTN</name>
<gene>
    <name evidence="2" type="ORF">AB3X52_03705</name>
</gene>
<keyword evidence="3" id="KW-1185">Reference proteome</keyword>
<feature type="domain" description="DUF8017" evidence="1">
    <location>
        <begin position="45"/>
        <end position="188"/>
    </location>
</feature>
<organism evidence="2 3">
    <name type="scientific">Nocardioides eburneus</name>
    <dbReference type="NCBI Taxonomy" id="3231482"/>
    <lineage>
        <taxon>Bacteria</taxon>
        <taxon>Bacillati</taxon>
        <taxon>Actinomycetota</taxon>
        <taxon>Actinomycetes</taxon>
        <taxon>Propionibacteriales</taxon>
        <taxon>Nocardioidaceae</taxon>
        <taxon>Nocardioides</taxon>
    </lineage>
</organism>
<protein>
    <recommendedName>
        <fullName evidence="1">DUF8017 domain-containing protein</fullName>
    </recommendedName>
</protein>